<evidence type="ECO:0000313" key="3">
    <source>
        <dbReference type="EMBL" id="OHT01415.1"/>
    </source>
</evidence>
<dbReference type="AlphaFoldDB" id="A0A1J4JQH6"/>
<protein>
    <submittedName>
        <fullName evidence="3">Uncharacterized protein</fullName>
    </submittedName>
</protein>
<evidence type="ECO:0000313" key="4">
    <source>
        <dbReference type="Proteomes" id="UP000179807"/>
    </source>
</evidence>
<dbReference type="EMBL" id="MLAK01000913">
    <property type="protein sequence ID" value="OHT01415.1"/>
    <property type="molecule type" value="Genomic_DNA"/>
</dbReference>
<organism evidence="3 4">
    <name type="scientific">Tritrichomonas foetus</name>
    <dbReference type="NCBI Taxonomy" id="1144522"/>
    <lineage>
        <taxon>Eukaryota</taxon>
        <taxon>Metamonada</taxon>
        <taxon>Parabasalia</taxon>
        <taxon>Tritrichomonadida</taxon>
        <taxon>Tritrichomonadidae</taxon>
        <taxon>Tritrichomonas</taxon>
    </lineage>
</organism>
<reference evidence="3" key="1">
    <citation type="submission" date="2016-10" db="EMBL/GenBank/DDBJ databases">
        <authorList>
            <person name="Benchimol M."/>
            <person name="Almeida L.G."/>
            <person name="Vasconcelos A.T."/>
            <person name="Perreira-Neves A."/>
            <person name="Rosa I.A."/>
            <person name="Tasca T."/>
            <person name="Bogo M.R."/>
            <person name="de Souza W."/>
        </authorList>
    </citation>
    <scope>NUCLEOTIDE SEQUENCE [LARGE SCALE GENOMIC DNA]</scope>
    <source>
        <strain evidence="3">K</strain>
    </source>
</reference>
<dbReference type="GeneID" id="94842844"/>
<dbReference type="VEuPathDB" id="TrichDB:TRFO_31798"/>
<feature type="transmembrane region" description="Helical" evidence="2">
    <location>
        <begin position="27"/>
        <end position="45"/>
    </location>
</feature>
<sequence length="180" mass="21622">MINANCKLDIIKAYSEREISKSCTFKVKYFIMILFILVFIVFSKINSILDDEDDEYDEYEDDSIENEPTPSVTPEPDPFLERFAKKVYKEFGGKDQYTPDDPLYFDQPKPFLLQNQRHKKLDMMVPDDKQSEISVMYPRFCCSCQFQKKIIRPNRHKRIKHHHSNLKRHQKAIKKRKRNH</sequence>
<comment type="caution">
    <text evidence="3">The sequence shown here is derived from an EMBL/GenBank/DDBJ whole genome shotgun (WGS) entry which is preliminary data.</text>
</comment>
<keyword evidence="2" id="KW-1133">Transmembrane helix</keyword>
<accession>A0A1J4JQH6</accession>
<evidence type="ECO:0000256" key="2">
    <source>
        <dbReference type="SAM" id="Phobius"/>
    </source>
</evidence>
<keyword evidence="4" id="KW-1185">Reference proteome</keyword>
<gene>
    <name evidence="3" type="ORF">TRFO_31798</name>
</gene>
<proteinExistence type="predicted"/>
<dbReference type="Proteomes" id="UP000179807">
    <property type="component" value="Unassembled WGS sequence"/>
</dbReference>
<keyword evidence="2" id="KW-0812">Transmembrane</keyword>
<evidence type="ECO:0000256" key="1">
    <source>
        <dbReference type="SAM" id="MobiDB-lite"/>
    </source>
</evidence>
<feature type="region of interest" description="Disordered" evidence="1">
    <location>
        <begin position="158"/>
        <end position="180"/>
    </location>
</feature>
<keyword evidence="2" id="KW-0472">Membrane</keyword>
<feature type="compositionally biased region" description="Acidic residues" evidence="1">
    <location>
        <begin position="56"/>
        <end position="65"/>
    </location>
</feature>
<name>A0A1J4JQH6_9EUKA</name>
<feature type="region of interest" description="Disordered" evidence="1">
    <location>
        <begin position="56"/>
        <end position="78"/>
    </location>
</feature>
<dbReference type="RefSeq" id="XP_068354551.1">
    <property type="nucleotide sequence ID" value="XM_068508140.1"/>
</dbReference>